<dbReference type="EMBL" id="CP012661">
    <property type="protein sequence ID" value="AMY71981.1"/>
    <property type="molecule type" value="Genomic_DNA"/>
</dbReference>
<proteinExistence type="inferred from homology"/>
<dbReference type="STRING" id="1335048.AKL17_4771"/>
<dbReference type="Gene3D" id="3.30.70.2190">
    <property type="match status" value="1"/>
</dbReference>
<protein>
    <submittedName>
        <fullName evidence="6">D-2-hydroxyglutarate dehydrogenase</fullName>
    </submittedName>
</protein>
<dbReference type="InterPro" id="IPR051264">
    <property type="entry name" value="FAD-oxidored/transferase_4"/>
</dbReference>
<dbReference type="InterPro" id="IPR004113">
    <property type="entry name" value="FAD-bd_oxidored_4_C"/>
</dbReference>
<comment type="similarity">
    <text evidence="1">Belongs to the FAD-binding oxidoreductase/transferase type 4 family.</text>
</comment>
<dbReference type="GO" id="GO:0022904">
    <property type="term" value="P:respiratory electron transport chain"/>
    <property type="evidence" value="ECO:0007669"/>
    <property type="project" value="TreeGrafter"/>
</dbReference>
<feature type="compositionally biased region" description="Low complexity" evidence="4">
    <location>
        <begin position="180"/>
        <end position="207"/>
    </location>
</feature>
<keyword evidence="3" id="KW-0274">FAD</keyword>
<evidence type="ECO:0000313" key="7">
    <source>
        <dbReference type="Proteomes" id="UP000076128"/>
    </source>
</evidence>
<evidence type="ECO:0000259" key="5">
    <source>
        <dbReference type="Pfam" id="PF02913"/>
    </source>
</evidence>
<dbReference type="InterPro" id="IPR016171">
    <property type="entry name" value="Vanillyl_alc_oxidase_C-sub2"/>
</dbReference>
<dbReference type="Proteomes" id="UP000076128">
    <property type="component" value="Chromosome"/>
</dbReference>
<dbReference type="KEGG" id="daa:AKL17_4771"/>
<sequence length="224" mass="23994">MTHLEEVLAEALEDGALLDAVIAQTEAQRREMWARREAAAEITFTAAVLVDTDVALPLDRLQAFLDAMTARLAALDPEAGELVVAHLGDGNIHYTAYPSRDDLALQVEIRAAVAEVAVGLGGSFSAEHGIGRSKLATLQAHKDPVALEAMRAIRAALDPGRVLNPARRWRSPAQRQSKNPAGACASSRRARSAPRSAASAMLPRASPVIDSDPSGRRISPRRWT</sequence>
<dbReference type="PANTHER" id="PTHR43716">
    <property type="entry name" value="D-2-HYDROXYGLUTARATE DEHYDROGENASE, MITOCHONDRIAL"/>
    <property type="match status" value="1"/>
</dbReference>
<name>A0A159Z8X9_9RHOB</name>
<evidence type="ECO:0000256" key="3">
    <source>
        <dbReference type="ARBA" id="ARBA00022827"/>
    </source>
</evidence>
<feature type="region of interest" description="Disordered" evidence="4">
    <location>
        <begin position="164"/>
        <end position="224"/>
    </location>
</feature>
<dbReference type="InterPro" id="IPR016164">
    <property type="entry name" value="FAD-linked_Oxase-like_C"/>
</dbReference>
<organism evidence="6 7">
    <name type="scientific">Frigidibacter mobilis</name>
    <dbReference type="NCBI Taxonomy" id="1335048"/>
    <lineage>
        <taxon>Bacteria</taxon>
        <taxon>Pseudomonadati</taxon>
        <taxon>Pseudomonadota</taxon>
        <taxon>Alphaproteobacteria</taxon>
        <taxon>Rhodobacterales</taxon>
        <taxon>Paracoccaceae</taxon>
        <taxon>Frigidibacter</taxon>
    </lineage>
</organism>
<keyword evidence="7" id="KW-1185">Reference proteome</keyword>
<evidence type="ECO:0000256" key="4">
    <source>
        <dbReference type="SAM" id="MobiDB-lite"/>
    </source>
</evidence>
<keyword evidence="2" id="KW-0285">Flavoprotein</keyword>
<dbReference type="Gene3D" id="1.10.45.10">
    <property type="entry name" value="Vanillyl-alcohol Oxidase, Chain A, domain 4"/>
    <property type="match status" value="1"/>
</dbReference>
<evidence type="ECO:0000256" key="1">
    <source>
        <dbReference type="ARBA" id="ARBA00008000"/>
    </source>
</evidence>
<dbReference type="SUPFAM" id="SSF55103">
    <property type="entry name" value="FAD-linked oxidases, C-terminal domain"/>
    <property type="match status" value="1"/>
</dbReference>
<dbReference type="GO" id="GO:0003824">
    <property type="term" value="F:catalytic activity"/>
    <property type="evidence" value="ECO:0007669"/>
    <property type="project" value="InterPro"/>
</dbReference>
<dbReference type="Gene3D" id="3.30.70.2740">
    <property type="match status" value="1"/>
</dbReference>
<dbReference type="GO" id="GO:0050660">
    <property type="term" value="F:flavin adenine dinucleotide binding"/>
    <property type="evidence" value="ECO:0007669"/>
    <property type="project" value="InterPro"/>
</dbReference>
<evidence type="ECO:0000256" key="2">
    <source>
        <dbReference type="ARBA" id="ARBA00022630"/>
    </source>
</evidence>
<dbReference type="AlphaFoldDB" id="A0A159Z8X9"/>
<reference evidence="6 7" key="1">
    <citation type="submission" date="2015-09" db="EMBL/GenBank/DDBJ databases">
        <title>Complete genome sequence of Defluviimonas alba cai42t isolated from an oilfield in Xinjiang.</title>
        <authorList>
            <person name="Geng S."/>
            <person name="Pan X."/>
            <person name="Wu X."/>
        </authorList>
    </citation>
    <scope>NUCLEOTIDE SEQUENCE [LARGE SCALE GENOMIC DNA]</scope>
    <source>
        <strain evidence="7">cai42</strain>
    </source>
</reference>
<accession>A0A159Z8X9</accession>
<feature type="domain" description="FAD-binding oxidoreductase/transferase type 4 C-terminal" evidence="5">
    <location>
        <begin position="5"/>
        <end position="166"/>
    </location>
</feature>
<gene>
    <name evidence="6" type="ORF">AKL17_4771</name>
</gene>
<dbReference type="Pfam" id="PF02913">
    <property type="entry name" value="FAD-oxidase_C"/>
    <property type="match status" value="1"/>
</dbReference>
<evidence type="ECO:0000313" key="6">
    <source>
        <dbReference type="EMBL" id="AMY71981.1"/>
    </source>
</evidence>
<dbReference type="PANTHER" id="PTHR43716:SF2">
    <property type="entry name" value="BLL6224 PROTEIN"/>
    <property type="match status" value="1"/>
</dbReference>